<dbReference type="EMBL" id="JBGUAW010000009">
    <property type="protein sequence ID" value="MFA9461877.1"/>
    <property type="molecule type" value="Genomic_DNA"/>
</dbReference>
<name>A0ABV4TX28_9GAMM</name>
<protein>
    <submittedName>
        <fullName evidence="1">Uncharacterized protein</fullName>
    </submittedName>
</protein>
<comment type="caution">
    <text evidence="1">The sequence shown here is derived from an EMBL/GenBank/DDBJ whole genome shotgun (WGS) entry which is preliminary data.</text>
</comment>
<dbReference type="RefSeq" id="WP_373656666.1">
    <property type="nucleotide sequence ID" value="NZ_JBGUAW010000009.1"/>
</dbReference>
<proteinExistence type="predicted"/>
<evidence type="ECO:0000313" key="2">
    <source>
        <dbReference type="Proteomes" id="UP001575181"/>
    </source>
</evidence>
<accession>A0ABV4TX28</accession>
<sequence>MATRWMRGLLERIGREPDQNNLQKAFFDRYTGRTLLVHDGLPQGWLGKLVHEPGGGGHFRIDVSGPAFRPGTPIRRLYPVQWLVREHILPLGLPRPVLVKVEDRDHLRARHLRRHGGVCDPAEVGMILEDMTERPHALLYPEEGGFSVDWVLDPEDNLVDTPYGLI</sequence>
<keyword evidence="2" id="KW-1185">Reference proteome</keyword>
<evidence type="ECO:0000313" key="1">
    <source>
        <dbReference type="EMBL" id="MFA9461877.1"/>
    </source>
</evidence>
<reference evidence="1 2" key="1">
    <citation type="submission" date="2024-08" db="EMBL/GenBank/DDBJ databases">
        <title>Whole-genome sequencing of halo(alkali)philic microorganisms from hypersaline lakes.</title>
        <authorList>
            <person name="Sorokin D.Y."/>
            <person name="Merkel A.Y."/>
            <person name="Messina E."/>
            <person name="Yakimov M."/>
        </authorList>
    </citation>
    <scope>NUCLEOTIDE SEQUENCE [LARGE SCALE GENOMIC DNA]</scope>
    <source>
        <strain evidence="1 2">Cl-TMA</strain>
    </source>
</reference>
<dbReference type="Proteomes" id="UP001575181">
    <property type="component" value="Unassembled WGS sequence"/>
</dbReference>
<gene>
    <name evidence="1" type="ORF">ACERLL_13715</name>
</gene>
<organism evidence="1 2">
    <name type="scientific">Thiohalorhabdus methylotrophus</name>
    <dbReference type="NCBI Taxonomy" id="3242694"/>
    <lineage>
        <taxon>Bacteria</taxon>
        <taxon>Pseudomonadati</taxon>
        <taxon>Pseudomonadota</taxon>
        <taxon>Gammaproteobacteria</taxon>
        <taxon>Thiohalorhabdales</taxon>
        <taxon>Thiohalorhabdaceae</taxon>
        <taxon>Thiohalorhabdus</taxon>
    </lineage>
</organism>